<keyword evidence="6 17" id="KW-0547">Nucleotide-binding</keyword>
<dbReference type="PANTHER" id="PTHR12592:SF0">
    <property type="entry name" value="ATP-DEPENDENT (S)-NAD(P)H-HYDRATE DEHYDRATASE"/>
    <property type="match status" value="1"/>
</dbReference>
<evidence type="ECO:0000256" key="5">
    <source>
        <dbReference type="ARBA" id="ARBA00022723"/>
    </source>
</evidence>
<comment type="cofactor">
    <cofactor evidence="18">
        <name>K(+)</name>
        <dbReference type="ChEBI" id="CHEBI:29103"/>
    </cofactor>
    <text evidence="18">Binds 1 potassium ion per subunit.</text>
</comment>
<evidence type="ECO:0000256" key="10">
    <source>
        <dbReference type="ARBA" id="ARBA00023027"/>
    </source>
</evidence>
<dbReference type="PROSITE" id="PS51383">
    <property type="entry name" value="YJEF_C_3"/>
    <property type="match status" value="1"/>
</dbReference>
<dbReference type="InterPro" id="IPR036652">
    <property type="entry name" value="YjeF_N_dom_sf"/>
</dbReference>
<keyword evidence="21" id="KW-0418">Kinase</keyword>
<evidence type="ECO:0000256" key="14">
    <source>
        <dbReference type="ARBA" id="ARBA00025153"/>
    </source>
</evidence>
<dbReference type="InterPro" id="IPR000631">
    <property type="entry name" value="CARKD"/>
</dbReference>
<accession>A0A2Y8ZRK8</accession>
<evidence type="ECO:0000256" key="18">
    <source>
        <dbReference type="PIRNR" id="PIRNR017184"/>
    </source>
</evidence>
<proteinExistence type="inferred from homology"/>
<dbReference type="SUPFAM" id="SSF64153">
    <property type="entry name" value="YjeF N-terminal domain-like"/>
    <property type="match status" value="1"/>
</dbReference>
<dbReference type="GO" id="GO:0046496">
    <property type="term" value="P:nicotinamide nucleotide metabolic process"/>
    <property type="evidence" value="ECO:0007669"/>
    <property type="project" value="UniProtKB-UniRule"/>
</dbReference>
<comment type="subunit">
    <text evidence="17">Homotetramer.</text>
</comment>
<evidence type="ECO:0000256" key="17">
    <source>
        <dbReference type="HAMAP-Rule" id="MF_01965"/>
    </source>
</evidence>
<feature type="domain" description="YjeF N-terminal" evidence="20">
    <location>
        <begin position="5"/>
        <end position="207"/>
    </location>
</feature>
<dbReference type="PANTHER" id="PTHR12592">
    <property type="entry name" value="ATP-DEPENDENT (S)-NAD(P)H-HYDRATE DEHYDRATASE FAMILY MEMBER"/>
    <property type="match status" value="1"/>
</dbReference>
<dbReference type="OrthoDB" id="9806925at2"/>
<comment type="similarity">
    <text evidence="4 18">In the C-terminal section; belongs to the NnrD/CARKD family.</text>
</comment>
<keyword evidence="5 18" id="KW-0479">Metal-binding</keyword>
<protein>
    <recommendedName>
        <fullName evidence="17">ADP-dependent (S)-NAD(P)H-hydrate dehydratase</fullName>
        <ecNumber evidence="17">4.2.1.136</ecNumber>
    </recommendedName>
    <alternativeName>
        <fullName evidence="17">ADP-dependent NAD(P)HX dehydratase</fullName>
    </alternativeName>
</protein>
<comment type="catalytic activity">
    <reaction evidence="16 17 18">
        <text>(6S)-NADPHX + ADP = AMP + phosphate + NADPH + H(+)</text>
        <dbReference type="Rhea" id="RHEA:32235"/>
        <dbReference type="ChEBI" id="CHEBI:15378"/>
        <dbReference type="ChEBI" id="CHEBI:43474"/>
        <dbReference type="ChEBI" id="CHEBI:57783"/>
        <dbReference type="ChEBI" id="CHEBI:64076"/>
        <dbReference type="ChEBI" id="CHEBI:456215"/>
        <dbReference type="ChEBI" id="CHEBI:456216"/>
        <dbReference type="EC" id="4.2.1.136"/>
    </reaction>
</comment>
<feature type="binding site" evidence="17">
    <location>
        <position position="248"/>
    </location>
    <ligand>
        <name>(6S)-NADPHX</name>
        <dbReference type="ChEBI" id="CHEBI:64076"/>
    </ligand>
</feature>
<comment type="catalytic activity">
    <reaction evidence="1 18">
        <text>(6R)-NADHX = (6S)-NADHX</text>
        <dbReference type="Rhea" id="RHEA:32215"/>
        <dbReference type="ChEBI" id="CHEBI:64074"/>
        <dbReference type="ChEBI" id="CHEBI:64075"/>
        <dbReference type="EC" id="5.1.99.6"/>
    </reaction>
</comment>
<evidence type="ECO:0000256" key="11">
    <source>
        <dbReference type="ARBA" id="ARBA00023235"/>
    </source>
</evidence>
<dbReference type="Pfam" id="PF01256">
    <property type="entry name" value="Carb_kinase"/>
    <property type="match status" value="1"/>
</dbReference>
<comment type="catalytic activity">
    <reaction evidence="2 18">
        <text>(6R)-NADPHX = (6S)-NADPHX</text>
        <dbReference type="Rhea" id="RHEA:32227"/>
        <dbReference type="ChEBI" id="CHEBI:64076"/>
        <dbReference type="ChEBI" id="CHEBI:64077"/>
        <dbReference type="EC" id="5.1.99.6"/>
    </reaction>
</comment>
<feature type="binding site" evidence="17">
    <location>
        <position position="421"/>
    </location>
    <ligand>
        <name>(6S)-NADPHX</name>
        <dbReference type="ChEBI" id="CHEBI:64076"/>
    </ligand>
</feature>
<sequence length="480" mass="48019">MIHAYSVPDVRAAEAAMPELATGELMQRASQGVAEVAAARLEEHEGASVVVLAGPGGNGGDALFAASFLALDYAVVAILTGSGAHEPALRAAHDAGVVVLESDSPSSLSALDEADLVIDGMTGIGGRPGLPPGTSGLVDAIGDDAYLLSVDLPSGADPAGLVASDCVYADETVTFSLLKPVHLLPATEAACGLLTVVDIGLTPPAAPAVSRLTFSDVPTLWPVPGPDDDKYSRGVLGAITGGEHYTGAALLGVTAAVTAGVGMVRYVGPPAPTSLLRAAVPEVVFGDGQVQAWLIGSGMPWEDASPEQKTAIEKALASELPVVVDAGGLDALTSPRSAPTLITPHAGELLRLGRRVVSSSLDDDWVRSNPVAAARAVADALTVTVLLKGSVTVVVPPSASGVEVHSQSDGPSWLATAGSGDVLAGICGVLLAGGLTPEDAGAVAALVHGVAAHDANPGGPIRALDIAHQVGRTVARLLTR</sequence>
<feature type="binding site" evidence="17">
    <location>
        <position position="420"/>
    </location>
    <ligand>
        <name>AMP</name>
        <dbReference type="ChEBI" id="CHEBI:456215"/>
    </ligand>
</feature>
<dbReference type="AlphaFoldDB" id="A0A2Y8ZRK8"/>
<keyword evidence="7 17" id="KW-0067">ATP-binding</keyword>
<dbReference type="Proteomes" id="UP000250028">
    <property type="component" value="Unassembled WGS sequence"/>
</dbReference>
<dbReference type="EC" id="4.2.1.136" evidence="17"/>
<dbReference type="Gene3D" id="3.40.1190.20">
    <property type="match status" value="1"/>
</dbReference>
<evidence type="ECO:0000313" key="22">
    <source>
        <dbReference type="Proteomes" id="UP000250028"/>
    </source>
</evidence>
<keyword evidence="11 18" id="KW-0413">Isomerase</keyword>
<comment type="catalytic activity">
    <reaction evidence="15 17 18">
        <text>(6S)-NADHX + ADP = AMP + phosphate + NADH + H(+)</text>
        <dbReference type="Rhea" id="RHEA:32223"/>
        <dbReference type="ChEBI" id="CHEBI:15378"/>
        <dbReference type="ChEBI" id="CHEBI:43474"/>
        <dbReference type="ChEBI" id="CHEBI:57945"/>
        <dbReference type="ChEBI" id="CHEBI:64074"/>
        <dbReference type="ChEBI" id="CHEBI:456215"/>
        <dbReference type="ChEBI" id="CHEBI:456216"/>
        <dbReference type="EC" id="4.2.1.136"/>
    </reaction>
</comment>
<feature type="binding site" evidence="17">
    <location>
        <position position="345"/>
    </location>
    <ligand>
        <name>(6S)-NADPHX</name>
        <dbReference type="ChEBI" id="CHEBI:64076"/>
    </ligand>
</feature>
<dbReference type="GO" id="GO:0046872">
    <property type="term" value="F:metal ion binding"/>
    <property type="evidence" value="ECO:0007669"/>
    <property type="project" value="UniProtKB-UniRule"/>
</dbReference>
<evidence type="ECO:0000256" key="3">
    <source>
        <dbReference type="ARBA" id="ARBA00006001"/>
    </source>
</evidence>
<dbReference type="RefSeq" id="WP_109686020.1">
    <property type="nucleotide sequence ID" value="NZ_QGDN01000001.1"/>
</dbReference>
<evidence type="ECO:0000256" key="15">
    <source>
        <dbReference type="ARBA" id="ARBA00048238"/>
    </source>
</evidence>
<evidence type="ECO:0000259" key="19">
    <source>
        <dbReference type="PROSITE" id="PS51383"/>
    </source>
</evidence>
<dbReference type="GO" id="GO:0016301">
    <property type="term" value="F:kinase activity"/>
    <property type="evidence" value="ECO:0007669"/>
    <property type="project" value="UniProtKB-KW"/>
</dbReference>
<dbReference type="Gene3D" id="3.40.50.10260">
    <property type="entry name" value="YjeF N-terminal domain"/>
    <property type="match status" value="1"/>
</dbReference>
<comment type="similarity">
    <text evidence="3 18">In the N-terminal section; belongs to the NnrE/AIBP family.</text>
</comment>
<name>A0A2Y8ZRK8_9MICO</name>
<comment type="function">
    <text evidence="14 18">Bifunctional enzyme that catalyzes the epimerization of the S- and R-forms of NAD(P)HX and the dehydration of the S-form of NAD(P)HX at the expense of ADP, which is converted to AMP. This allows the repair of both epimers of NAD(P)HX, a damaged form of NAD(P)H that is a result of enzymatic or heat-dependent hydration.</text>
</comment>
<dbReference type="InterPro" id="IPR029056">
    <property type="entry name" value="Ribokinase-like"/>
</dbReference>
<evidence type="ECO:0000256" key="4">
    <source>
        <dbReference type="ARBA" id="ARBA00009524"/>
    </source>
</evidence>
<dbReference type="EMBL" id="UESZ01000001">
    <property type="protein sequence ID" value="SSA35020.1"/>
    <property type="molecule type" value="Genomic_DNA"/>
</dbReference>
<evidence type="ECO:0000313" key="21">
    <source>
        <dbReference type="EMBL" id="SSA35020.1"/>
    </source>
</evidence>
<reference evidence="22" key="1">
    <citation type="submission" date="2016-10" db="EMBL/GenBank/DDBJ databases">
        <authorList>
            <person name="Varghese N."/>
            <person name="Submissions S."/>
        </authorList>
    </citation>
    <scope>NUCLEOTIDE SEQUENCE [LARGE SCALE GENOMIC DNA]</scope>
    <source>
        <strain evidence="22">DSM 22951</strain>
    </source>
</reference>
<dbReference type="GO" id="GO:0052856">
    <property type="term" value="F:NAD(P)HX epimerase activity"/>
    <property type="evidence" value="ECO:0007669"/>
    <property type="project" value="UniProtKB-EC"/>
</dbReference>
<keyword evidence="13" id="KW-0511">Multifunctional enzyme</keyword>
<evidence type="ECO:0000259" key="20">
    <source>
        <dbReference type="PROSITE" id="PS51385"/>
    </source>
</evidence>
<keyword evidence="21" id="KW-0808">Transferase</keyword>
<comment type="function">
    <text evidence="17">Catalyzes the dehydration of the S-form of NAD(P)HX at the expense of ADP, which is converted to AMP. Together with NAD(P)HX epimerase, which catalyzes the epimerization of the S- and R-forms, the enzyme allows the repair of both epimers of NAD(P)HX, a damaged form of NAD(P)H that is a result of enzymatic or heat-dependent hydration.</text>
</comment>
<dbReference type="InterPro" id="IPR004443">
    <property type="entry name" value="YjeF_N_dom"/>
</dbReference>
<evidence type="ECO:0000256" key="16">
    <source>
        <dbReference type="ARBA" id="ARBA00049209"/>
    </source>
</evidence>
<keyword evidence="10 17" id="KW-0520">NAD</keyword>
<dbReference type="PIRSF" id="PIRSF017184">
    <property type="entry name" value="Nnr"/>
    <property type="match status" value="1"/>
</dbReference>
<feature type="binding site" evidence="17">
    <location>
        <begin position="388"/>
        <end position="392"/>
    </location>
    <ligand>
        <name>AMP</name>
        <dbReference type="ChEBI" id="CHEBI:456215"/>
    </ligand>
</feature>
<keyword evidence="9 18" id="KW-0630">Potassium</keyword>
<dbReference type="Pfam" id="PF03853">
    <property type="entry name" value="YjeF_N"/>
    <property type="match status" value="1"/>
</dbReference>
<dbReference type="GO" id="GO:0005524">
    <property type="term" value="F:ATP binding"/>
    <property type="evidence" value="ECO:0007669"/>
    <property type="project" value="UniProtKB-UniRule"/>
</dbReference>
<dbReference type="GO" id="GO:0110051">
    <property type="term" value="P:metabolite repair"/>
    <property type="evidence" value="ECO:0007669"/>
    <property type="project" value="TreeGrafter"/>
</dbReference>
<evidence type="ECO:0000256" key="8">
    <source>
        <dbReference type="ARBA" id="ARBA00022857"/>
    </source>
</evidence>
<comment type="cofactor">
    <cofactor evidence="17">
        <name>Mg(2+)</name>
        <dbReference type="ChEBI" id="CHEBI:18420"/>
    </cofactor>
</comment>
<dbReference type="InterPro" id="IPR030677">
    <property type="entry name" value="Nnr"/>
</dbReference>
<gene>
    <name evidence="17" type="primary">nnrD</name>
    <name evidence="21" type="ORF">SAMN04489750_2354</name>
</gene>
<evidence type="ECO:0000256" key="1">
    <source>
        <dbReference type="ARBA" id="ARBA00000013"/>
    </source>
</evidence>
<evidence type="ECO:0000256" key="13">
    <source>
        <dbReference type="ARBA" id="ARBA00023268"/>
    </source>
</evidence>
<keyword evidence="12 17" id="KW-0456">Lyase</keyword>
<organism evidence="21 22">
    <name type="scientific">Branchiibius hedensis</name>
    <dbReference type="NCBI Taxonomy" id="672460"/>
    <lineage>
        <taxon>Bacteria</taxon>
        <taxon>Bacillati</taxon>
        <taxon>Actinomycetota</taxon>
        <taxon>Actinomycetes</taxon>
        <taxon>Micrococcales</taxon>
        <taxon>Dermacoccaceae</taxon>
        <taxon>Branchiibius</taxon>
    </lineage>
</organism>
<dbReference type="PROSITE" id="PS51385">
    <property type="entry name" value="YJEF_N"/>
    <property type="match status" value="1"/>
</dbReference>
<evidence type="ECO:0000256" key="7">
    <source>
        <dbReference type="ARBA" id="ARBA00022840"/>
    </source>
</evidence>
<evidence type="ECO:0000256" key="12">
    <source>
        <dbReference type="ARBA" id="ARBA00023239"/>
    </source>
</evidence>
<dbReference type="GO" id="GO:0052855">
    <property type="term" value="F:ADP-dependent NAD(P)H-hydrate dehydratase activity"/>
    <property type="evidence" value="ECO:0007669"/>
    <property type="project" value="UniProtKB-UniRule"/>
</dbReference>
<dbReference type="SUPFAM" id="SSF53613">
    <property type="entry name" value="Ribokinase-like"/>
    <property type="match status" value="1"/>
</dbReference>
<dbReference type="CDD" id="cd01171">
    <property type="entry name" value="YXKO-related"/>
    <property type="match status" value="1"/>
</dbReference>
<dbReference type="HAMAP" id="MF_01965">
    <property type="entry name" value="NADHX_dehydratase"/>
    <property type="match status" value="1"/>
</dbReference>
<evidence type="ECO:0000256" key="2">
    <source>
        <dbReference type="ARBA" id="ARBA00000909"/>
    </source>
</evidence>
<evidence type="ECO:0000256" key="6">
    <source>
        <dbReference type="ARBA" id="ARBA00022741"/>
    </source>
</evidence>
<feature type="binding site" evidence="17">
    <location>
        <position position="298"/>
    </location>
    <ligand>
        <name>(6S)-NADPHX</name>
        <dbReference type="ChEBI" id="CHEBI:64076"/>
    </ligand>
</feature>
<keyword evidence="22" id="KW-1185">Reference proteome</keyword>
<evidence type="ECO:0000256" key="9">
    <source>
        <dbReference type="ARBA" id="ARBA00022958"/>
    </source>
</evidence>
<comment type="similarity">
    <text evidence="17">Belongs to the NnrD/CARKD family.</text>
</comment>
<keyword evidence="8 17" id="KW-0521">NADP</keyword>
<feature type="domain" description="YjeF C-terminal" evidence="19">
    <location>
        <begin position="213"/>
        <end position="477"/>
    </location>
</feature>